<dbReference type="PANTHER" id="PTHR46511:SF1">
    <property type="entry name" value="MORN REPEAT-CONTAINING PROTEIN 3"/>
    <property type="match status" value="1"/>
</dbReference>
<evidence type="ECO:0000256" key="1">
    <source>
        <dbReference type="ARBA" id="ARBA00004218"/>
    </source>
</evidence>
<evidence type="ECO:0000256" key="2">
    <source>
        <dbReference type="ARBA" id="ARBA00022737"/>
    </source>
</evidence>
<dbReference type="Pfam" id="PF02493">
    <property type="entry name" value="MORN"/>
    <property type="match status" value="6"/>
</dbReference>
<dbReference type="eggNOG" id="KOG0229">
    <property type="taxonomic scope" value="Eukaryota"/>
</dbReference>
<evidence type="ECO:0000256" key="3">
    <source>
        <dbReference type="ARBA" id="ARBA00023329"/>
    </source>
</evidence>
<dbReference type="InterPro" id="IPR052472">
    <property type="entry name" value="MORN3"/>
</dbReference>
<proteinExistence type="predicted"/>
<protein>
    <recommendedName>
        <fullName evidence="4">MORN repeat-containing protein 3</fullName>
    </recommendedName>
</protein>
<dbReference type="Proteomes" id="UP000005226">
    <property type="component" value="Chromosome 6"/>
</dbReference>
<reference evidence="6" key="3">
    <citation type="submission" date="2025-09" db="UniProtKB">
        <authorList>
            <consortium name="Ensembl"/>
        </authorList>
    </citation>
    <scope>IDENTIFICATION</scope>
</reference>
<evidence type="ECO:0000313" key="7">
    <source>
        <dbReference type="Proteomes" id="UP000005226"/>
    </source>
</evidence>
<gene>
    <name evidence="6" type="primary">morn3</name>
</gene>
<sequence>MVTWPGTPFLKSSKKHQASTTRMDINSQQLLQRTVFFPSGDKYTGEWLDNKKHGRGTQVWNKSGAVYSGEWKRGRPDGHGTYSVLLQEAKVYAKKYCGEWKNGRKHGYGTNVYSNSALYEGVWSEDQRAGWGKMNYENGDVYEGEWMKDKHHGHGIIRYANGNWYEGGWREGKKHGKGKVYYPDKGQLYEGLWVDGDAKCGTFCDFGREKAATPTKYPIPQVKHFKLWFKRVICSLKHRCELEYVYSLKLQLLDAQSVLQEASSAMRVGAGQEEQQQHVFPSSCEG</sequence>
<dbReference type="AlphaFoldDB" id="H2TLF8"/>
<comment type="function">
    <text evidence="5">Assembles a suppression complex (suppresome) by tethering SIRT1 and MDM2 to regulate composite modifications of p53/TP53. Confers both deacetylation-mediated functional inactivation, by SIRT1, and ubiquitination-dependent degradation, by MDM2, of p53/TP53, promoting a proliferative and cell survival behaviors. May play a role in the regulation of spermatogenesis.</text>
</comment>
<dbReference type="InterPro" id="IPR003409">
    <property type="entry name" value="MORN"/>
</dbReference>
<dbReference type="Ensembl" id="ENSTRUT00000025617.3">
    <property type="protein sequence ID" value="ENSTRUP00000025513.3"/>
    <property type="gene ID" value="ENSTRUG00000010134.3"/>
</dbReference>
<reference evidence="6" key="2">
    <citation type="submission" date="2025-08" db="UniProtKB">
        <authorList>
            <consortium name="Ensembl"/>
        </authorList>
    </citation>
    <scope>IDENTIFICATION</scope>
</reference>
<keyword evidence="3" id="KW-0968">Cytoplasmic vesicle</keyword>
<keyword evidence="2" id="KW-0677">Repeat</keyword>
<dbReference type="InParanoid" id="H2TLF8"/>
<dbReference type="GeneTree" id="ENSGT00940000159285"/>
<dbReference type="HOGENOM" id="CLU_032017_3_0_1"/>
<evidence type="ECO:0000256" key="5">
    <source>
        <dbReference type="ARBA" id="ARBA00045851"/>
    </source>
</evidence>
<dbReference type="SMART" id="SM00698">
    <property type="entry name" value="MORN"/>
    <property type="match status" value="6"/>
</dbReference>
<dbReference type="SUPFAM" id="SSF82185">
    <property type="entry name" value="Histone H3 K4-specific methyltransferase SET7/9 N-terminal domain"/>
    <property type="match status" value="2"/>
</dbReference>
<keyword evidence="7" id="KW-1185">Reference proteome</keyword>
<dbReference type="Gene3D" id="2.20.110.10">
    <property type="entry name" value="Histone H3 K4-specific methyltransferase SET7/9 N-terminal domain"/>
    <property type="match status" value="3"/>
</dbReference>
<evidence type="ECO:0000313" key="6">
    <source>
        <dbReference type="Ensembl" id="ENSTRUP00000025513.3"/>
    </source>
</evidence>
<name>H2TLF8_TAKRU</name>
<dbReference type="PANTHER" id="PTHR46511">
    <property type="entry name" value="MORN REPEAT-CONTAINING PROTEIN 3"/>
    <property type="match status" value="1"/>
</dbReference>
<reference evidence="6 7" key="1">
    <citation type="journal article" date="2011" name="Genome Biol. Evol.">
        <title>Integration of the genetic map and genome assembly of fugu facilitates insights into distinct features of genome evolution in teleosts and mammals.</title>
        <authorList>
            <person name="Kai W."/>
            <person name="Kikuchi K."/>
            <person name="Tohari S."/>
            <person name="Chew A.K."/>
            <person name="Tay A."/>
            <person name="Fujiwara A."/>
            <person name="Hosoya S."/>
            <person name="Suetake H."/>
            <person name="Naruse K."/>
            <person name="Brenner S."/>
            <person name="Suzuki Y."/>
            <person name="Venkatesh B."/>
        </authorList>
    </citation>
    <scope>NUCLEOTIDE SEQUENCE [LARGE SCALE GENOMIC DNA]</scope>
</reference>
<dbReference type="GO" id="GO:0001669">
    <property type="term" value="C:acrosomal vesicle"/>
    <property type="evidence" value="ECO:0007669"/>
    <property type="project" value="UniProtKB-SubCell"/>
</dbReference>
<comment type="subcellular location">
    <subcellularLocation>
        <location evidence="1">Cytoplasmic vesicle</location>
        <location evidence="1">Secretory vesicle</location>
        <location evidence="1">Acrosome</location>
    </subcellularLocation>
</comment>
<organism evidence="6 7">
    <name type="scientific">Takifugu rubripes</name>
    <name type="common">Japanese pufferfish</name>
    <name type="synonym">Fugu rubripes</name>
    <dbReference type="NCBI Taxonomy" id="31033"/>
    <lineage>
        <taxon>Eukaryota</taxon>
        <taxon>Metazoa</taxon>
        <taxon>Chordata</taxon>
        <taxon>Craniata</taxon>
        <taxon>Vertebrata</taxon>
        <taxon>Euteleostomi</taxon>
        <taxon>Actinopterygii</taxon>
        <taxon>Neopterygii</taxon>
        <taxon>Teleostei</taxon>
        <taxon>Neoteleostei</taxon>
        <taxon>Acanthomorphata</taxon>
        <taxon>Eupercaria</taxon>
        <taxon>Tetraodontiformes</taxon>
        <taxon>Tetradontoidea</taxon>
        <taxon>Tetraodontidae</taxon>
        <taxon>Takifugu</taxon>
    </lineage>
</organism>
<evidence type="ECO:0000256" key="4">
    <source>
        <dbReference type="ARBA" id="ARBA00039854"/>
    </source>
</evidence>
<accession>H2TLF8</accession>
<dbReference type="STRING" id="31033.ENSTRUP00000025513"/>